<dbReference type="PANTHER" id="PTHR43448">
    <property type="entry name" value="PROTOHEME IX FARNESYLTRANSFERASE, MITOCHONDRIAL"/>
    <property type="match status" value="1"/>
</dbReference>
<name>A0A8J3A4Q3_9PROT</name>
<gene>
    <name evidence="14 15" type="primary">ctaB</name>
    <name evidence="16" type="ORF">FF098_001405</name>
    <name evidence="15" type="ORF">GCM10011355_02840</name>
</gene>
<evidence type="ECO:0000256" key="7">
    <source>
        <dbReference type="ARBA" id="ARBA00022989"/>
    </source>
</evidence>
<keyword evidence="7 14" id="KW-1133">Transmembrane helix</keyword>
<comment type="pathway">
    <text evidence="2 14">Porphyrin-containing compound metabolism; heme O biosynthesis; heme O from protoheme: step 1/1.</text>
</comment>
<feature type="transmembrane region" description="Helical" evidence="14">
    <location>
        <begin position="98"/>
        <end position="118"/>
    </location>
</feature>
<dbReference type="GO" id="GO:0048034">
    <property type="term" value="P:heme O biosynthetic process"/>
    <property type="evidence" value="ECO:0007669"/>
    <property type="project" value="UniProtKB-UniRule"/>
</dbReference>
<keyword evidence="18" id="KW-1185">Reference proteome</keyword>
<dbReference type="AlphaFoldDB" id="A0A8J3A4Q3"/>
<dbReference type="CDD" id="cd13957">
    <property type="entry name" value="PT_UbiA_Cox10"/>
    <property type="match status" value="1"/>
</dbReference>
<evidence type="ECO:0000313" key="17">
    <source>
        <dbReference type="Proteomes" id="UP000621856"/>
    </source>
</evidence>
<dbReference type="EC" id="2.5.1.141" evidence="3 14"/>
<feature type="transmembrane region" description="Helical" evidence="14">
    <location>
        <begin position="283"/>
        <end position="301"/>
    </location>
</feature>
<dbReference type="HAMAP" id="MF_00154">
    <property type="entry name" value="CyoE_CtaB"/>
    <property type="match status" value="1"/>
</dbReference>
<evidence type="ECO:0000313" key="18">
    <source>
        <dbReference type="Proteomes" id="UP000818603"/>
    </source>
</evidence>
<evidence type="ECO:0000256" key="11">
    <source>
        <dbReference type="ARBA" id="ARBA00040810"/>
    </source>
</evidence>
<evidence type="ECO:0000256" key="4">
    <source>
        <dbReference type="ARBA" id="ARBA00022475"/>
    </source>
</evidence>
<feature type="transmembrane region" description="Helical" evidence="14">
    <location>
        <begin position="56"/>
        <end position="77"/>
    </location>
</feature>
<dbReference type="NCBIfam" id="TIGR01473">
    <property type="entry name" value="cyoE_ctaB"/>
    <property type="match status" value="1"/>
</dbReference>
<comment type="similarity">
    <text evidence="14">Belongs to the UbiA prenyltransferase family. Protoheme IX farnesyltransferase subfamily.</text>
</comment>
<dbReference type="GO" id="GO:0008495">
    <property type="term" value="F:protoheme IX farnesyltransferase activity"/>
    <property type="evidence" value="ECO:0007669"/>
    <property type="project" value="UniProtKB-UniRule"/>
</dbReference>
<dbReference type="RefSeq" id="WP_155136315.1">
    <property type="nucleotide sequence ID" value="NZ_BMGZ01000001.1"/>
</dbReference>
<dbReference type="InterPro" id="IPR000537">
    <property type="entry name" value="UbiA_prenyltransferase"/>
</dbReference>
<keyword evidence="4 14" id="KW-1003">Cell membrane</keyword>
<dbReference type="Gene3D" id="1.10.357.140">
    <property type="entry name" value="UbiA prenyltransferase"/>
    <property type="match status" value="1"/>
</dbReference>
<evidence type="ECO:0000256" key="8">
    <source>
        <dbReference type="ARBA" id="ARBA00023133"/>
    </source>
</evidence>
<dbReference type="InterPro" id="IPR044878">
    <property type="entry name" value="UbiA_sf"/>
</dbReference>
<evidence type="ECO:0000256" key="10">
    <source>
        <dbReference type="ARBA" id="ARBA00030253"/>
    </source>
</evidence>
<dbReference type="InterPro" id="IPR006369">
    <property type="entry name" value="Protohaem_IX_farnesylTrfase"/>
</dbReference>
<comment type="caution">
    <text evidence="15">The sequence shown here is derived from an EMBL/GenBank/DDBJ whole genome shotgun (WGS) entry which is preliminary data.</text>
</comment>
<proteinExistence type="inferred from homology"/>
<evidence type="ECO:0000256" key="2">
    <source>
        <dbReference type="ARBA" id="ARBA00004919"/>
    </source>
</evidence>
<evidence type="ECO:0000256" key="9">
    <source>
        <dbReference type="ARBA" id="ARBA00023136"/>
    </source>
</evidence>
<feature type="transmembrane region" description="Helical" evidence="14">
    <location>
        <begin position="152"/>
        <end position="171"/>
    </location>
</feature>
<evidence type="ECO:0000256" key="12">
    <source>
        <dbReference type="ARBA" id="ARBA00042475"/>
    </source>
</evidence>
<reference evidence="16 18" key="2">
    <citation type="submission" date="2020-02" db="EMBL/GenBank/DDBJ databases">
        <title>Genome sequence of Parvularcula flava strain NH6-79.</title>
        <authorList>
            <person name="Abdul Karim M.H."/>
            <person name="Lam M.Q."/>
            <person name="Chen S.J."/>
            <person name="Yahya A."/>
            <person name="Shahir S."/>
            <person name="Shamsir M.S."/>
            <person name="Chong C.S."/>
        </authorList>
    </citation>
    <scope>NUCLEOTIDE SEQUENCE [LARGE SCALE GENOMIC DNA]</scope>
    <source>
        <strain evidence="16 18">NH6-79</strain>
    </source>
</reference>
<dbReference type="PROSITE" id="PS00943">
    <property type="entry name" value="UBIA"/>
    <property type="match status" value="1"/>
</dbReference>
<comment type="catalytic activity">
    <reaction evidence="13 14">
        <text>heme b + (2E,6E)-farnesyl diphosphate + H2O = Fe(II)-heme o + diphosphate</text>
        <dbReference type="Rhea" id="RHEA:28070"/>
        <dbReference type="ChEBI" id="CHEBI:15377"/>
        <dbReference type="ChEBI" id="CHEBI:33019"/>
        <dbReference type="ChEBI" id="CHEBI:60344"/>
        <dbReference type="ChEBI" id="CHEBI:60530"/>
        <dbReference type="ChEBI" id="CHEBI:175763"/>
        <dbReference type="EC" id="2.5.1.141"/>
    </reaction>
</comment>
<comment type="subcellular location">
    <subcellularLocation>
        <location evidence="1 14">Cell membrane</location>
        <topology evidence="1 14">Multi-pass membrane protein</topology>
    </subcellularLocation>
</comment>
<dbReference type="NCBIfam" id="NF003349">
    <property type="entry name" value="PRK04375.1-2"/>
    <property type="match status" value="1"/>
</dbReference>
<protein>
    <recommendedName>
        <fullName evidence="11 14">Protoheme IX farnesyltransferase</fullName>
        <ecNumber evidence="3 14">2.5.1.141</ecNumber>
    </recommendedName>
    <alternativeName>
        <fullName evidence="12 14">Heme B farnesyltransferase</fullName>
    </alternativeName>
    <alternativeName>
        <fullName evidence="10 14">Heme O synthase</fullName>
    </alternativeName>
</protein>
<dbReference type="Proteomes" id="UP000621856">
    <property type="component" value="Unassembled WGS sequence"/>
</dbReference>
<dbReference type="InterPro" id="IPR030470">
    <property type="entry name" value="UbiA_prenylTrfase_CS"/>
</dbReference>
<evidence type="ECO:0000256" key="5">
    <source>
        <dbReference type="ARBA" id="ARBA00022679"/>
    </source>
</evidence>
<dbReference type="GO" id="GO:0005886">
    <property type="term" value="C:plasma membrane"/>
    <property type="evidence" value="ECO:0007669"/>
    <property type="project" value="UniProtKB-SubCell"/>
</dbReference>
<feature type="transmembrane region" description="Helical" evidence="14">
    <location>
        <begin position="124"/>
        <end position="145"/>
    </location>
</feature>
<keyword evidence="9 14" id="KW-0472">Membrane</keyword>
<evidence type="ECO:0000256" key="1">
    <source>
        <dbReference type="ARBA" id="ARBA00004651"/>
    </source>
</evidence>
<dbReference type="UniPathway" id="UPA00834">
    <property type="reaction ID" value="UER00712"/>
</dbReference>
<feature type="transmembrane region" description="Helical" evidence="14">
    <location>
        <begin position="226"/>
        <end position="246"/>
    </location>
</feature>
<evidence type="ECO:0000313" key="15">
    <source>
        <dbReference type="EMBL" id="GGH92708.1"/>
    </source>
</evidence>
<evidence type="ECO:0000256" key="6">
    <source>
        <dbReference type="ARBA" id="ARBA00022692"/>
    </source>
</evidence>
<evidence type="ECO:0000256" key="14">
    <source>
        <dbReference type="HAMAP-Rule" id="MF_00154"/>
    </source>
</evidence>
<dbReference type="PANTHER" id="PTHR43448:SF7">
    <property type="entry name" value="4-HYDROXYBENZOATE SOLANESYLTRANSFERASE"/>
    <property type="match status" value="1"/>
</dbReference>
<keyword evidence="8 14" id="KW-0350">Heme biosynthesis</keyword>
<evidence type="ECO:0000313" key="16">
    <source>
        <dbReference type="EMBL" id="NHK26560.1"/>
    </source>
</evidence>
<keyword evidence="5 14" id="KW-0808">Transferase</keyword>
<reference evidence="15" key="3">
    <citation type="submission" date="2020-09" db="EMBL/GenBank/DDBJ databases">
        <authorList>
            <person name="Sun Q."/>
            <person name="Zhou Y."/>
        </authorList>
    </citation>
    <scope>NUCLEOTIDE SEQUENCE</scope>
    <source>
        <strain evidence="15">CGMCC 1.14984</strain>
    </source>
</reference>
<feature type="transmembrane region" description="Helical" evidence="14">
    <location>
        <begin position="31"/>
        <end position="50"/>
    </location>
</feature>
<keyword evidence="6 14" id="KW-0812">Transmembrane</keyword>
<dbReference type="EMBL" id="VCJR02000001">
    <property type="protein sequence ID" value="NHK26560.1"/>
    <property type="molecule type" value="Genomic_DNA"/>
</dbReference>
<feature type="transmembrane region" description="Helical" evidence="14">
    <location>
        <begin position="252"/>
        <end position="271"/>
    </location>
</feature>
<evidence type="ECO:0000256" key="13">
    <source>
        <dbReference type="ARBA" id="ARBA00047690"/>
    </source>
</evidence>
<feature type="transmembrane region" description="Helical" evidence="14">
    <location>
        <begin position="177"/>
        <end position="197"/>
    </location>
</feature>
<evidence type="ECO:0000256" key="3">
    <source>
        <dbReference type="ARBA" id="ARBA00012292"/>
    </source>
</evidence>
<dbReference type="EMBL" id="BMGZ01000001">
    <property type="protein sequence ID" value="GGH92708.1"/>
    <property type="molecule type" value="Genomic_DNA"/>
</dbReference>
<sequence>MTDHLTDDQNETLAFNLAQPGDYFALLKPRVMSLVIFTALVGMVAAPGAIDNWPLALISLLAISVGAGASGALNMWWDSDIDAVMSRTKGRPIPSGKVQRADAFGFGLFLSVLSVIVLALAANYLAAGLLAFTIFFYAVIYSMFLKRSTPQNIVIGGAAGALPPVVGWAAVTGTAPLEAWLLFAIIFFWTPPHFWALSLFKSEDYEAAGIPMMPNVKGEARTKLEILIYTVIVAAIAITPVFFAFASWLYGAVAVILGGVFLAGSIRLYAAKDEAATMRASKSLFGFSIFYLFLIYAALLAEHLLGLHG</sequence>
<comment type="miscellaneous">
    <text evidence="14">Carbon 2 of the heme B porphyrin ring is defined according to the Fischer nomenclature.</text>
</comment>
<comment type="function">
    <text evidence="14">Converts heme B (protoheme IX) to heme O by substitution of the vinyl group on carbon 2 of heme B porphyrin ring with a hydroxyethyl farnesyl side group.</text>
</comment>
<organism evidence="15 17">
    <name type="scientific">Aquisalinus luteolus</name>
    <dbReference type="NCBI Taxonomy" id="1566827"/>
    <lineage>
        <taxon>Bacteria</taxon>
        <taxon>Pseudomonadati</taxon>
        <taxon>Pseudomonadota</taxon>
        <taxon>Alphaproteobacteria</taxon>
        <taxon>Parvularculales</taxon>
        <taxon>Parvularculaceae</taxon>
        <taxon>Aquisalinus</taxon>
    </lineage>
</organism>
<accession>A0A8J3A4Q3</accession>
<dbReference type="Proteomes" id="UP000818603">
    <property type="component" value="Unassembled WGS sequence"/>
</dbReference>
<dbReference type="Pfam" id="PF01040">
    <property type="entry name" value="UbiA"/>
    <property type="match status" value="1"/>
</dbReference>
<reference evidence="15" key="1">
    <citation type="journal article" date="2014" name="Int. J. Syst. Evol. Microbiol.">
        <title>Complete genome sequence of Corynebacterium casei LMG S-19264T (=DSM 44701T), isolated from a smear-ripened cheese.</title>
        <authorList>
            <consortium name="US DOE Joint Genome Institute (JGI-PGF)"/>
            <person name="Walter F."/>
            <person name="Albersmeier A."/>
            <person name="Kalinowski J."/>
            <person name="Ruckert C."/>
        </authorList>
    </citation>
    <scope>NUCLEOTIDE SEQUENCE</scope>
    <source>
        <strain evidence="15">CGMCC 1.14984</strain>
    </source>
</reference>